<dbReference type="GO" id="GO:0097546">
    <property type="term" value="C:ciliary base"/>
    <property type="evidence" value="ECO:0007669"/>
    <property type="project" value="TreeGrafter"/>
</dbReference>
<dbReference type="GO" id="GO:0061512">
    <property type="term" value="P:protein localization to cilium"/>
    <property type="evidence" value="ECO:0007669"/>
    <property type="project" value="TreeGrafter"/>
</dbReference>
<organism evidence="4 5">
    <name type="scientific">Microctonus aethiopoides</name>
    <dbReference type="NCBI Taxonomy" id="144406"/>
    <lineage>
        <taxon>Eukaryota</taxon>
        <taxon>Metazoa</taxon>
        <taxon>Ecdysozoa</taxon>
        <taxon>Arthropoda</taxon>
        <taxon>Hexapoda</taxon>
        <taxon>Insecta</taxon>
        <taxon>Pterygota</taxon>
        <taxon>Neoptera</taxon>
        <taxon>Endopterygota</taxon>
        <taxon>Hymenoptera</taxon>
        <taxon>Apocrita</taxon>
        <taxon>Ichneumonoidea</taxon>
        <taxon>Braconidae</taxon>
        <taxon>Euphorinae</taxon>
        <taxon>Microctonus</taxon>
    </lineage>
</organism>
<keyword evidence="2" id="KW-0175">Coiled coil</keyword>
<proteinExistence type="predicted"/>
<reference evidence="4" key="2">
    <citation type="submission" date="2023-03" db="EMBL/GenBank/DDBJ databases">
        <authorList>
            <person name="Inwood S.N."/>
            <person name="Skelly J.G."/>
            <person name="Guhlin J."/>
            <person name="Harrop T.W.R."/>
            <person name="Goldson S.G."/>
            <person name="Dearden P.K."/>
        </authorList>
    </citation>
    <scope>NUCLEOTIDE SEQUENCE</scope>
    <source>
        <strain evidence="4">Irish</strain>
        <tissue evidence="4">Whole body</tissue>
    </source>
</reference>
<sequence length="145" mass="16970">MSTEATENNNIYIDKMADALAKYGLYVDDLCKIRILEPEITNQSEKLRVECQDFISRTTEFKNDADEFIGILDSLANEVEKDKMRTIGARNLLRSVEKQREGQKQKIQAMIIEKTMELERLRVQYDSLRKIELEQLETIEHLTIN</sequence>
<comment type="caution">
    <text evidence="4">The sequence shown here is derived from an EMBL/GenBank/DDBJ whole genome shotgun (WGS) entry which is preliminary data.</text>
</comment>
<comment type="subcellular location">
    <subcellularLocation>
        <location evidence="1">Cell projection</location>
        <location evidence="1">Cilium</location>
    </subcellularLocation>
</comment>
<dbReference type="GO" id="GO:0005737">
    <property type="term" value="C:cytoplasm"/>
    <property type="evidence" value="ECO:0007669"/>
    <property type="project" value="TreeGrafter"/>
</dbReference>
<dbReference type="GO" id="GO:0005813">
    <property type="term" value="C:centrosome"/>
    <property type="evidence" value="ECO:0007669"/>
    <property type="project" value="TreeGrafter"/>
</dbReference>
<protein>
    <recommendedName>
        <fullName evidence="6">Intraflagellar transport protein 20</fullName>
    </recommendedName>
</protein>
<dbReference type="EMBL" id="JAQQBS010001423">
    <property type="protein sequence ID" value="KAK0160863.1"/>
    <property type="molecule type" value="Genomic_DNA"/>
</dbReference>
<dbReference type="GO" id="GO:0097730">
    <property type="term" value="C:non-motile cilium"/>
    <property type="evidence" value="ECO:0007669"/>
    <property type="project" value="TreeGrafter"/>
</dbReference>
<evidence type="ECO:0000313" key="4">
    <source>
        <dbReference type="EMBL" id="KAK0160863.1"/>
    </source>
</evidence>
<dbReference type="GO" id="GO:0060271">
    <property type="term" value="P:cilium assembly"/>
    <property type="evidence" value="ECO:0007669"/>
    <property type="project" value="TreeGrafter"/>
</dbReference>
<evidence type="ECO:0000313" key="5">
    <source>
        <dbReference type="Proteomes" id="UP001168990"/>
    </source>
</evidence>
<evidence type="ECO:0000256" key="1">
    <source>
        <dbReference type="ARBA" id="ARBA00004138"/>
    </source>
</evidence>
<evidence type="ECO:0008006" key="6">
    <source>
        <dbReference type="Google" id="ProtNLM"/>
    </source>
</evidence>
<dbReference type="Proteomes" id="UP001168990">
    <property type="component" value="Unassembled WGS sequence"/>
</dbReference>
<name>A0AA39CAL3_9HYME</name>
<dbReference type="Pfam" id="PF14931">
    <property type="entry name" value="IFT20"/>
    <property type="match status" value="1"/>
</dbReference>
<keyword evidence="3" id="KW-0966">Cell projection</keyword>
<reference evidence="4" key="1">
    <citation type="journal article" date="2023" name="bioRxiv">
        <title>Scaffold-level genome assemblies of two parasitoid biocontrol wasps reveal the parthenogenesis mechanism and an associated novel virus.</title>
        <authorList>
            <person name="Inwood S."/>
            <person name="Skelly J."/>
            <person name="Guhlin J."/>
            <person name="Harrop T."/>
            <person name="Goldson S."/>
            <person name="Dearden P."/>
        </authorList>
    </citation>
    <scope>NUCLEOTIDE SEQUENCE</scope>
    <source>
        <strain evidence="4">Irish</strain>
        <tissue evidence="4">Whole body</tissue>
    </source>
</reference>
<dbReference type="PANTHER" id="PTHR31978">
    <property type="entry name" value="INTRAFLAGELLAR TRANSPORT PROTEIN 20 HOMOLOG"/>
    <property type="match status" value="1"/>
</dbReference>
<keyword evidence="5" id="KW-1185">Reference proteome</keyword>
<dbReference type="GO" id="GO:0036064">
    <property type="term" value="C:ciliary basal body"/>
    <property type="evidence" value="ECO:0007669"/>
    <property type="project" value="TreeGrafter"/>
</dbReference>
<dbReference type="AlphaFoldDB" id="A0AA39CAL3"/>
<evidence type="ECO:0000256" key="3">
    <source>
        <dbReference type="ARBA" id="ARBA00023273"/>
    </source>
</evidence>
<evidence type="ECO:0000256" key="2">
    <source>
        <dbReference type="ARBA" id="ARBA00023054"/>
    </source>
</evidence>
<gene>
    <name evidence="4" type="ORF">PV328_008228</name>
</gene>
<dbReference type="GO" id="GO:0030990">
    <property type="term" value="C:intraciliary transport particle"/>
    <property type="evidence" value="ECO:0007669"/>
    <property type="project" value="TreeGrafter"/>
</dbReference>
<accession>A0AA39CAL3</accession>
<dbReference type="PANTHER" id="PTHR31978:SF1">
    <property type="entry name" value="INTRAFLAGELLAR TRANSPORT PROTEIN 20 HOMOLOG"/>
    <property type="match status" value="1"/>
</dbReference>
<dbReference type="InterPro" id="IPR028172">
    <property type="entry name" value="FT20"/>
</dbReference>